<proteinExistence type="predicted"/>
<feature type="signal peptide" evidence="1">
    <location>
        <begin position="1"/>
        <end position="22"/>
    </location>
</feature>
<evidence type="ECO:0008006" key="4">
    <source>
        <dbReference type="Google" id="ProtNLM"/>
    </source>
</evidence>
<evidence type="ECO:0000313" key="2">
    <source>
        <dbReference type="EMBL" id="TCL63783.1"/>
    </source>
</evidence>
<dbReference type="RefSeq" id="WP_132015304.1">
    <property type="nucleotide sequence ID" value="NZ_SLUN01000020.1"/>
</dbReference>
<protein>
    <recommendedName>
        <fullName evidence="4">Outer membrane protein with beta-barrel domain</fullName>
    </recommendedName>
</protein>
<dbReference type="SUPFAM" id="SSF56925">
    <property type="entry name" value="OMPA-like"/>
    <property type="match status" value="1"/>
</dbReference>
<gene>
    <name evidence="2" type="ORF">EDC14_102068</name>
</gene>
<feature type="chain" id="PRO_5039137416" description="Outer membrane protein with beta-barrel domain" evidence="1">
    <location>
        <begin position="23"/>
        <end position="254"/>
    </location>
</feature>
<accession>A0A4R1RD68</accession>
<keyword evidence="1" id="KW-0732">Signal</keyword>
<reference evidence="2 3" key="1">
    <citation type="submission" date="2019-03" db="EMBL/GenBank/DDBJ databases">
        <title>Genomic Encyclopedia of Type Strains, Phase IV (KMG-IV): sequencing the most valuable type-strain genomes for metagenomic binning, comparative biology and taxonomic classification.</title>
        <authorList>
            <person name="Goeker M."/>
        </authorList>
    </citation>
    <scope>NUCLEOTIDE SEQUENCE [LARGE SCALE GENOMIC DNA]</scope>
    <source>
        <strain evidence="2 3">LX-B</strain>
    </source>
</reference>
<dbReference type="InterPro" id="IPR011250">
    <property type="entry name" value="OMP/PagP_B-barrel"/>
</dbReference>
<dbReference type="Proteomes" id="UP000295008">
    <property type="component" value="Unassembled WGS sequence"/>
</dbReference>
<name>A0A4R1RD68_HYDET</name>
<dbReference type="EMBL" id="SLUN01000020">
    <property type="protein sequence ID" value="TCL63783.1"/>
    <property type="molecule type" value="Genomic_DNA"/>
</dbReference>
<dbReference type="Gene3D" id="2.40.160.20">
    <property type="match status" value="1"/>
</dbReference>
<organism evidence="2 3">
    <name type="scientific">Hydrogenispora ethanolica</name>
    <dbReference type="NCBI Taxonomy" id="1082276"/>
    <lineage>
        <taxon>Bacteria</taxon>
        <taxon>Bacillati</taxon>
        <taxon>Bacillota</taxon>
        <taxon>Hydrogenispora</taxon>
    </lineage>
</organism>
<sequence>MKRILVLVALLCLTFIPAISTAAAVDVYVDSMGNQGNATGEVSDLPAWVVNPSIKSDEDLSLNFVGVEFKGDPWKLAAEYGKGDYDLKGSGQYVVWHHHRPRVHNFDYAQSCDYSLYDVKLGYKVLGNDKYRTDLTLSYTHIDDSDNPMTGKTHATSIGVDVSYNFTDKISAELDLAYAVDGASDDSMLPGTGIARKVEDVDMKSAKLRLNYMFTDHIGAYLGYRYRGLELEGGGARLWKSETSGAVIGVNYRF</sequence>
<keyword evidence="3" id="KW-1185">Reference proteome</keyword>
<comment type="caution">
    <text evidence="2">The sequence shown here is derived from an EMBL/GenBank/DDBJ whole genome shotgun (WGS) entry which is preliminary data.</text>
</comment>
<dbReference type="AlphaFoldDB" id="A0A4R1RD68"/>
<evidence type="ECO:0000313" key="3">
    <source>
        <dbReference type="Proteomes" id="UP000295008"/>
    </source>
</evidence>
<evidence type="ECO:0000256" key="1">
    <source>
        <dbReference type="SAM" id="SignalP"/>
    </source>
</evidence>